<dbReference type="SUPFAM" id="SSF51395">
    <property type="entry name" value="FMN-linked oxidoreductases"/>
    <property type="match status" value="1"/>
</dbReference>
<comment type="catalytic activity">
    <reaction evidence="6">
        <text>2-hydroxyoctanoate + O2 = 2-oxooctanoate + H2O2</text>
        <dbReference type="Rhea" id="RHEA:67940"/>
        <dbReference type="ChEBI" id="CHEBI:15379"/>
        <dbReference type="ChEBI" id="CHEBI:16240"/>
        <dbReference type="ChEBI" id="CHEBI:133514"/>
        <dbReference type="ChEBI" id="CHEBI:176689"/>
    </reaction>
    <physiologicalReaction direction="left-to-right" evidence="6">
        <dbReference type="Rhea" id="RHEA:67941"/>
    </physiologicalReaction>
</comment>
<protein>
    <recommendedName>
        <fullName evidence="2">(S)-2-hydroxy-acid oxidase</fullName>
        <ecNumber evidence="2">1.1.3.15</ecNumber>
    </recommendedName>
</protein>
<evidence type="ECO:0000256" key="4">
    <source>
        <dbReference type="ARBA" id="ARBA00024042"/>
    </source>
</evidence>
<sequence length="372" mass="40690">MAAGSSELRRVEDFRLAAEKTLPEAAWQYYSQGDGDNQTLRDNCESFKRYRVLTRVLRDVTTIDTTVSVLGTTLDFPVAIAPTAHHKMAHAEGEKATARAAAAAKTAMVLSVYANHSLEEVAEAAPQGTLWFNLLLFKDPERNKELLDRAAKAGYKAIVLTVDQPRSEYLKRPATSMAKRKAQTFHSVPNMMFPGAPPYGTEKYRSWLYSALKQPMTWDDVDWLKKNTTLPLVLKGILTAEDAKEAVRRGADAILVSNHGGRQLDGVPATIDALPDIVQAVGGETEVYLDGGVRTGTDVLKALALGARCVFIGRPALWALACDGEGGLFHLLNNLKEELVYAMARTGCVKIADIDSSLVVHESYLSSRRGNN</sequence>
<keyword evidence="8" id="KW-0285">Flavoprotein</keyword>
<dbReference type="AlphaFoldDB" id="A0A6P4Z379"/>
<dbReference type="Gene3D" id="3.20.20.70">
    <property type="entry name" value="Aldolase class I"/>
    <property type="match status" value="1"/>
</dbReference>
<dbReference type="InterPro" id="IPR013785">
    <property type="entry name" value="Aldolase_TIM"/>
</dbReference>
<feature type="binding site" evidence="8">
    <location>
        <begin position="313"/>
        <end position="314"/>
    </location>
    <ligand>
        <name>FMN</name>
        <dbReference type="ChEBI" id="CHEBI:58210"/>
    </ligand>
</feature>
<name>A0A6P4Z379_BRABE</name>
<evidence type="ECO:0000256" key="5">
    <source>
        <dbReference type="ARBA" id="ARBA00029325"/>
    </source>
</evidence>
<dbReference type="InterPro" id="IPR008259">
    <property type="entry name" value="FMN_hydac_DH_AS"/>
</dbReference>
<dbReference type="InterPro" id="IPR037396">
    <property type="entry name" value="FMN_HAD"/>
</dbReference>
<feature type="binding site" evidence="8">
    <location>
        <position position="257"/>
    </location>
    <ligand>
        <name>FMN</name>
        <dbReference type="ChEBI" id="CHEBI:58210"/>
    </ligand>
</feature>
<evidence type="ECO:0000256" key="3">
    <source>
        <dbReference type="ARBA" id="ARBA00023002"/>
    </source>
</evidence>
<keyword evidence="8" id="KW-0288">FMN</keyword>
<dbReference type="KEGG" id="bbel:109472976"/>
<dbReference type="PROSITE" id="PS51349">
    <property type="entry name" value="FMN_HYDROXY_ACID_DH_2"/>
    <property type="match status" value="1"/>
</dbReference>
<dbReference type="GO" id="GO:0005782">
    <property type="term" value="C:peroxisomal matrix"/>
    <property type="evidence" value="ECO:0007669"/>
    <property type="project" value="TreeGrafter"/>
</dbReference>
<evidence type="ECO:0000256" key="1">
    <source>
        <dbReference type="ARBA" id="ARBA00001917"/>
    </source>
</evidence>
<dbReference type="FunFam" id="3.20.20.70:FF:000056">
    <property type="entry name" value="hydroxyacid oxidase 2"/>
    <property type="match status" value="1"/>
</dbReference>
<feature type="active site" description="Proton acceptor" evidence="7">
    <location>
        <position position="259"/>
    </location>
</feature>
<organism evidence="10 11">
    <name type="scientific">Branchiostoma belcheri</name>
    <name type="common">Amphioxus</name>
    <dbReference type="NCBI Taxonomy" id="7741"/>
    <lineage>
        <taxon>Eukaryota</taxon>
        <taxon>Metazoa</taxon>
        <taxon>Chordata</taxon>
        <taxon>Cephalochordata</taxon>
        <taxon>Leptocardii</taxon>
        <taxon>Amphioxiformes</taxon>
        <taxon>Branchiostomatidae</taxon>
        <taxon>Branchiostoma</taxon>
    </lineage>
</organism>
<proteinExistence type="inferred from homology"/>
<evidence type="ECO:0000256" key="7">
    <source>
        <dbReference type="PIRSR" id="PIRSR000138-1"/>
    </source>
</evidence>
<dbReference type="RefSeq" id="XP_019628399.1">
    <property type="nucleotide sequence ID" value="XM_019772840.1"/>
</dbReference>
<evidence type="ECO:0000313" key="10">
    <source>
        <dbReference type="Proteomes" id="UP000515135"/>
    </source>
</evidence>
<feature type="binding site" evidence="8">
    <location>
        <position position="111"/>
    </location>
    <ligand>
        <name>FMN</name>
        <dbReference type="ChEBI" id="CHEBI:58210"/>
    </ligand>
</feature>
<dbReference type="GO" id="GO:0010181">
    <property type="term" value="F:FMN binding"/>
    <property type="evidence" value="ECO:0007669"/>
    <property type="project" value="InterPro"/>
</dbReference>
<dbReference type="CDD" id="cd02809">
    <property type="entry name" value="alpha_hydroxyacid_oxid_FMN"/>
    <property type="match status" value="1"/>
</dbReference>
<dbReference type="PROSITE" id="PS00557">
    <property type="entry name" value="FMN_HYDROXY_ACID_DH_1"/>
    <property type="match status" value="1"/>
</dbReference>
<dbReference type="Pfam" id="PF01070">
    <property type="entry name" value="FMN_dh"/>
    <property type="match status" value="1"/>
</dbReference>
<evidence type="ECO:0000256" key="8">
    <source>
        <dbReference type="PIRSR" id="PIRSR000138-2"/>
    </source>
</evidence>
<dbReference type="EC" id="1.1.3.15" evidence="2"/>
<comment type="catalytic activity">
    <reaction evidence="5">
        <text>a (2S)-2-hydroxycarboxylate + O2 = a 2-oxocarboxylate + H2O2</text>
        <dbReference type="Rhea" id="RHEA:16789"/>
        <dbReference type="ChEBI" id="CHEBI:15379"/>
        <dbReference type="ChEBI" id="CHEBI:16240"/>
        <dbReference type="ChEBI" id="CHEBI:35179"/>
        <dbReference type="ChEBI" id="CHEBI:58123"/>
        <dbReference type="EC" id="1.1.3.15"/>
    </reaction>
    <physiologicalReaction direction="left-to-right" evidence="5">
        <dbReference type="Rhea" id="RHEA:16790"/>
    </physiologicalReaction>
</comment>
<dbReference type="GeneID" id="109472976"/>
<keyword evidence="3" id="KW-0560">Oxidoreductase</keyword>
<evidence type="ECO:0000313" key="11">
    <source>
        <dbReference type="RefSeq" id="XP_019628399.1"/>
    </source>
</evidence>
<feature type="binding site" evidence="8">
    <location>
        <position position="29"/>
    </location>
    <ligand>
        <name>glyoxylate</name>
        <dbReference type="ChEBI" id="CHEBI:36655"/>
    </ligand>
</feature>
<gene>
    <name evidence="11" type="primary">LOC109472976</name>
</gene>
<feature type="binding site" evidence="8">
    <location>
        <position position="235"/>
    </location>
    <ligand>
        <name>FMN</name>
        <dbReference type="ChEBI" id="CHEBI:58210"/>
    </ligand>
</feature>
<comment type="cofactor">
    <cofactor evidence="1">
        <name>FMN</name>
        <dbReference type="ChEBI" id="CHEBI:58210"/>
    </cofactor>
</comment>
<accession>A0A6P4Z379</accession>
<dbReference type="Proteomes" id="UP000515135">
    <property type="component" value="Unplaced"/>
</dbReference>
<feature type="binding site" evidence="8">
    <location>
        <begin position="290"/>
        <end position="294"/>
    </location>
    <ligand>
        <name>FMN</name>
        <dbReference type="ChEBI" id="CHEBI:58210"/>
    </ligand>
</feature>
<dbReference type="PIRSF" id="PIRSF000138">
    <property type="entry name" value="Al-hdrx_acd_dh"/>
    <property type="match status" value="1"/>
</dbReference>
<feature type="binding site" evidence="8">
    <location>
        <begin position="82"/>
        <end position="84"/>
    </location>
    <ligand>
        <name>FMN</name>
        <dbReference type="ChEBI" id="CHEBI:58210"/>
    </ligand>
</feature>
<evidence type="ECO:0000259" key="9">
    <source>
        <dbReference type="PROSITE" id="PS51349"/>
    </source>
</evidence>
<feature type="binding site" evidence="8">
    <location>
        <position position="161"/>
    </location>
    <ligand>
        <name>FMN</name>
        <dbReference type="ChEBI" id="CHEBI:58210"/>
    </ligand>
</feature>
<keyword evidence="10" id="KW-1185">Reference proteome</keyword>
<reference evidence="11" key="1">
    <citation type="submission" date="2025-08" db="UniProtKB">
        <authorList>
            <consortium name="RefSeq"/>
        </authorList>
    </citation>
    <scope>IDENTIFICATION</scope>
    <source>
        <tissue evidence="11">Gonad</tissue>
    </source>
</reference>
<dbReference type="PANTHER" id="PTHR10578:SF149">
    <property type="entry name" value="2-HYDROXYACID OXIDASE 2"/>
    <property type="match status" value="1"/>
</dbReference>
<dbReference type="OrthoDB" id="25826at2759"/>
<feature type="domain" description="FMN hydroxy acid dehydrogenase" evidence="9">
    <location>
        <begin position="3"/>
        <end position="364"/>
    </location>
</feature>
<dbReference type="GO" id="GO:0001561">
    <property type="term" value="P:fatty acid alpha-oxidation"/>
    <property type="evidence" value="ECO:0007669"/>
    <property type="project" value="TreeGrafter"/>
</dbReference>
<dbReference type="InterPro" id="IPR012133">
    <property type="entry name" value="Alpha-hydoxy_acid_DH_FMN"/>
</dbReference>
<dbReference type="InterPro" id="IPR000262">
    <property type="entry name" value="FMN-dep_DH"/>
</dbReference>
<feature type="binding site" evidence="8">
    <location>
        <position position="259"/>
    </location>
    <ligand>
        <name>glyoxylate</name>
        <dbReference type="ChEBI" id="CHEBI:36655"/>
    </ligand>
</feature>
<comment type="similarity">
    <text evidence="4">Belongs to the FMN-dependent alpha-hydroxy acid dehydrogenase family.</text>
</comment>
<feature type="binding site" evidence="8">
    <location>
        <position position="262"/>
    </location>
    <ligand>
        <name>glyoxylate</name>
        <dbReference type="ChEBI" id="CHEBI:36655"/>
    </ligand>
</feature>
<evidence type="ECO:0000256" key="6">
    <source>
        <dbReference type="ARBA" id="ARBA00029327"/>
    </source>
</evidence>
<evidence type="ECO:0000256" key="2">
    <source>
        <dbReference type="ARBA" id="ARBA00013087"/>
    </source>
</evidence>
<dbReference type="PANTHER" id="PTHR10578">
    <property type="entry name" value="S -2-HYDROXY-ACID OXIDASE-RELATED"/>
    <property type="match status" value="1"/>
</dbReference>
<dbReference type="GO" id="GO:0003973">
    <property type="term" value="F:(S)-2-hydroxy-acid oxidase activity"/>
    <property type="evidence" value="ECO:0007669"/>
    <property type="project" value="UniProtKB-EC"/>
</dbReference>